<comment type="caution">
    <text evidence="4">The sequence shown here is derived from an EMBL/GenBank/DDBJ whole genome shotgun (WGS) entry which is preliminary data.</text>
</comment>
<evidence type="ECO:0000256" key="1">
    <source>
        <dbReference type="ARBA" id="ARBA00010617"/>
    </source>
</evidence>
<evidence type="ECO:0000256" key="3">
    <source>
        <dbReference type="SAM" id="MobiDB-lite"/>
    </source>
</evidence>
<dbReference type="Pfam" id="PF00067">
    <property type="entry name" value="p450"/>
    <property type="match status" value="1"/>
</dbReference>
<accession>A0ABW2TSR1</accession>
<reference evidence="5" key="1">
    <citation type="journal article" date="2019" name="Int. J. Syst. Evol. Microbiol.">
        <title>The Global Catalogue of Microorganisms (GCM) 10K type strain sequencing project: providing services to taxonomists for standard genome sequencing and annotation.</title>
        <authorList>
            <consortium name="The Broad Institute Genomics Platform"/>
            <consortium name="The Broad Institute Genome Sequencing Center for Infectious Disease"/>
            <person name="Wu L."/>
            <person name="Ma J."/>
        </authorList>
    </citation>
    <scope>NUCLEOTIDE SEQUENCE [LARGE SCALE GENOMIC DNA]</scope>
    <source>
        <strain evidence="5">JCM 17695</strain>
    </source>
</reference>
<keyword evidence="2" id="KW-0479">Metal-binding</keyword>
<proteinExistence type="inferred from homology"/>
<dbReference type="InterPro" id="IPR017972">
    <property type="entry name" value="Cyt_P450_CS"/>
</dbReference>
<dbReference type="InterPro" id="IPR036396">
    <property type="entry name" value="Cyt_P450_sf"/>
</dbReference>
<dbReference type="PANTHER" id="PTHR46696:SF1">
    <property type="entry name" value="CYTOCHROME P450 YJIB-RELATED"/>
    <property type="match status" value="1"/>
</dbReference>
<dbReference type="InterPro" id="IPR002397">
    <property type="entry name" value="Cyt_P450_B"/>
</dbReference>
<keyword evidence="5" id="KW-1185">Reference proteome</keyword>
<keyword evidence="2" id="KW-0503">Monooxygenase</keyword>
<keyword evidence="2" id="KW-0349">Heme</keyword>
<protein>
    <submittedName>
        <fullName evidence="4">Cytochrome P450</fullName>
    </submittedName>
</protein>
<organism evidence="4 5">
    <name type="scientific">Actinokineospora soli</name>
    <dbReference type="NCBI Taxonomy" id="1048753"/>
    <lineage>
        <taxon>Bacteria</taxon>
        <taxon>Bacillati</taxon>
        <taxon>Actinomycetota</taxon>
        <taxon>Actinomycetes</taxon>
        <taxon>Pseudonocardiales</taxon>
        <taxon>Pseudonocardiaceae</taxon>
        <taxon>Actinokineospora</taxon>
    </lineage>
</organism>
<dbReference type="InterPro" id="IPR001128">
    <property type="entry name" value="Cyt_P450"/>
</dbReference>
<dbReference type="Proteomes" id="UP001596512">
    <property type="component" value="Unassembled WGS sequence"/>
</dbReference>
<dbReference type="EMBL" id="JBHTEY010000004">
    <property type="protein sequence ID" value="MFC7616837.1"/>
    <property type="molecule type" value="Genomic_DNA"/>
</dbReference>
<dbReference type="PROSITE" id="PS00086">
    <property type="entry name" value="CYTOCHROME_P450"/>
    <property type="match status" value="1"/>
</dbReference>
<evidence type="ECO:0000256" key="2">
    <source>
        <dbReference type="RuleBase" id="RU000461"/>
    </source>
</evidence>
<evidence type="ECO:0000313" key="4">
    <source>
        <dbReference type="EMBL" id="MFC7616837.1"/>
    </source>
</evidence>
<gene>
    <name evidence="4" type="ORF">ACFQV2_28675</name>
</gene>
<dbReference type="Gene3D" id="1.10.630.10">
    <property type="entry name" value="Cytochrome P450"/>
    <property type="match status" value="1"/>
</dbReference>
<dbReference type="SUPFAM" id="SSF48264">
    <property type="entry name" value="Cytochrome P450"/>
    <property type="match status" value="1"/>
</dbReference>
<keyword evidence="2" id="KW-0560">Oxidoreductase</keyword>
<sequence>MSLISANRDPAAFPEPTDYRPGDRGATQHLGFGHGPHYCLGAPLARIEIATVLRLLTTLYPNARLAEPAAPPAYTRSPITVGRQHLRVLLDPA</sequence>
<feature type="region of interest" description="Disordered" evidence="3">
    <location>
        <begin position="1"/>
        <end position="28"/>
    </location>
</feature>
<dbReference type="PRINTS" id="PR00359">
    <property type="entry name" value="BP450"/>
</dbReference>
<keyword evidence="2" id="KW-0408">Iron</keyword>
<dbReference type="PANTHER" id="PTHR46696">
    <property type="entry name" value="P450, PUTATIVE (EUROFUNG)-RELATED"/>
    <property type="match status" value="1"/>
</dbReference>
<name>A0ABW2TSR1_9PSEU</name>
<evidence type="ECO:0000313" key="5">
    <source>
        <dbReference type="Proteomes" id="UP001596512"/>
    </source>
</evidence>
<comment type="similarity">
    <text evidence="1 2">Belongs to the cytochrome P450 family.</text>
</comment>